<name>A0A0P0UR98_9GAMM</name>
<organism evidence="1 2">
    <name type="scientific">endosymbiont of Bathymodiolus septemdierum str. Myojin knoll</name>
    <dbReference type="NCBI Taxonomy" id="1303921"/>
    <lineage>
        <taxon>Bacteria</taxon>
        <taxon>Pseudomonadati</taxon>
        <taxon>Pseudomonadota</taxon>
        <taxon>Gammaproteobacteria</taxon>
        <taxon>sulfur-oxidizing symbionts</taxon>
    </lineage>
</organism>
<keyword evidence="2" id="KW-1185">Reference proteome</keyword>
<dbReference type="KEGG" id="ebh:BSEPE_0623"/>
<dbReference type="RefSeq" id="WP_066044017.1">
    <property type="nucleotide sequence ID" value="NZ_AP013042.1"/>
</dbReference>
<dbReference type="STRING" id="1303921.BSEPE_0623"/>
<dbReference type="OrthoDB" id="7565172at2"/>
<dbReference type="EMBL" id="AP013042">
    <property type="protein sequence ID" value="BAS67627.1"/>
    <property type="molecule type" value="Genomic_DNA"/>
</dbReference>
<proteinExistence type="predicted"/>
<evidence type="ECO:0000313" key="1">
    <source>
        <dbReference type="EMBL" id="BAS67627.1"/>
    </source>
</evidence>
<sequence>MKTDLKSIIERVIADFEFSTGEKADANQVIEALIGAFSGANHAIYRYIDNRLNQMFPALADEDWLKIWASITKTPRLDNEAIDSWRKRINAALAGRNRFGRTEDLIAWGLLYDDVTFVYVQSNTPENGITTLVLGSNDILSDARKSTLLDEISENMHEGTFLMLKQSEPQPVNFEITADAQYRQLIESALSKFIKNTNGEADAQITIAKIHAQIESVTDVYTLHQPAQKITAQNSKHLVLGVITWQ</sequence>
<gene>
    <name evidence="1" type="ORF">BSEPE_0623</name>
</gene>
<accession>A0A0P0UR98</accession>
<dbReference type="AlphaFoldDB" id="A0A0P0UR98"/>
<protein>
    <submittedName>
        <fullName evidence="1">Uncharacterized protein</fullName>
    </submittedName>
</protein>
<dbReference type="Proteomes" id="UP000067399">
    <property type="component" value="Chromosome"/>
</dbReference>
<reference evidence="1 2" key="2">
    <citation type="journal article" date="2016" name="ISME J.">
        <title>Heterogeneous composition of key metabolic gene clusters in a vent mussel symbiont population.</title>
        <authorList>
            <person name="Ikuta T."/>
            <person name="Takaki Y."/>
            <person name="Nagai Y."/>
            <person name="Shimamura S."/>
            <person name="Tsuda M."/>
            <person name="Kawagucci S."/>
            <person name="Aoki Y."/>
            <person name="Inoue K."/>
            <person name="Teruya M."/>
            <person name="Satou K."/>
            <person name="Teruya K."/>
            <person name="Shimoji M."/>
            <person name="Tamotsu H."/>
            <person name="Hirano T."/>
            <person name="Maruyama T."/>
            <person name="Yoshida T."/>
        </authorList>
    </citation>
    <scope>NUCLEOTIDE SEQUENCE [LARGE SCALE GENOMIC DNA]</scope>
    <source>
        <strain evidence="1 2">Myojin Knoll</strain>
    </source>
</reference>
<reference evidence="1 2" key="1">
    <citation type="journal article" date="2000" name="Mar. Ecol. Prog. Ser.">
        <title>Phylogenetic characterization of endosymbionts in three hydrothermal vent mussels: influence on host distributions.</title>
        <authorList>
            <person name="Fujiwara Y."/>
            <person name="Takai K."/>
            <person name="Uematsu K."/>
            <person name="Tsuchida S."/>
            <person name="Hunt J.C."/>
            <person name="Hashimoto J."/>
        </authorList>
    </citation>
    <scope>NUCLEOTIDE SEQUENCE [LARGE SCALE GENOMIC DNA]</scope>
    <source>
        <strain evidence="1 2">Myojin Knoll</strain>
    </source>
</reference>
<evidence type="ECO:0000313" key="2">
    <source>
        <dbReference type="Proteomes" id="UP000067399"/>
    </source>
</evidence>